<accession>A0A7L5E8L8</accession>
<dbReference type="AlphaFoldDB" id="A0A7L5E8L8"/>
<dbReference type="PANTHER" id="PTHR48081:SF6">
    <property type="entry name" value="PEPTIDASE S9 PROLYL OLIGOPEPTIDASE CATALYTIC DOMAIN-CONTAINING PROTEIN"/>
    <property type="match status" value="1"/>
</dbReference>
<dbReference type="PANTHER" id="PTHR48081">
    <property type="entry name" value="AB HYDROLASE SUPERFAMILY PROTEIN C4A8.06C"/>
    <property type="match status" value="1"/>
</dbReference>
<dbReference type="Gene3D" id="3.40.50.1820">
    <property type="entry name" value="alpha/beta hydrolase"/>
    <property type="match status" value="1"/>
</dbReference>
<dbReference type="InterPro" id="IPR049492">
    <property type="entry name" value="BD-FAE-like_dom"/>
</dbReference>
<dbReference type="SUPFAM" id="SSF53474">
    <property type="entry name" value="alpha/beta-Hydrolases"/>
    <property type="match status" value="1"/>
</dbReference>
<organism evidence="4 5">
    <name type="scientific">Mucilaginibacter robiniae</name>
    <dbReference type="NCBI Taxonomy" id="2728022"/>
    <lineage>
        <taxon>Bacteria</taxon>
        <taxon>Pseudomonadati</taxon>
        <taxon>Bacteroidota</taxon>
        <taxon>Sphingobacteriia</taxon>
        <taxon>Sphingobacteriales</taxon>
        <taxon>Sphingobacteriaceae</taxon>
        <taxon>Mucilaginibacter</taxon>
    </lineage>
</organism>
<dbReference type="Proteomes" id="UP000503278">
    <property type="component" value="Chromosome"/>
</dbReference>
<keyword evidence="1 4" id="KW-0378">Hydrolase</keyword>
<feature type="signal peptide" evidence="2">
    <location>
        <begin position="1"/>
        <end position="19"/>
    </location>
</feature>
<dbReference type="InterPro" id="IPR029058">
    <property type="entry name" value="AB_hydrolase_fold"/>
</dbReference>
<dbReference type="InterPro" id="IPR050300">
    <property type="entry name" value="GDXG_lipolytic_enzyme"/>
</dbReference>
<dbReference type="GO" id="GO:0016787">
    <property type="term" value="F:hydrolase activity"/>
    <property type="evidence" value="ECO:0007669"/>
    <property type="project" value="UniProtKB-KW"/>
</dbReference>
<sequence>MKTLLHFAVFLCMVNISYAQNNQAIPLYPNGVPGSKTAPATYAEKTENDRVSMVTSPSLTPFFPAKDKANGTAVIICPGGGYSRLAIEHEGYAVARKFNEIGVTAFVLKYRLPSDVIMADKSVGPLQDAQRAIQLVRQRATEWQLNPGKIGIVGFSAGGHLASTAGTHFNKAVIDNASNISVRPDFMVLLYPVITFGEFAHKGSRENLIGKTPTTEQVDLYSNEKQVSTQTPPAFLVQAQDDKTVPVQNSLLFYEALTKAGVKAEMHIYPAGGHGFGLNNATTKDQWFERCTNWMLANGWLAK</sequence>
<proteinExistence type="predicted"/>
<dbReference type="KEGG" id="mrob:HH214_12955"/>
<evidence type="ECO:0000313" key="5">
    <source>
        <dbReference type="Proteomes" id="UP000503278"/>
    </source>
</evidence>
<feature type="domain" description="BD-FAE-like" evidence="3">
    <location>
        <begin position="62"/>
        <end position="257"/>
    </location>
</feature>
<feature type="chain" id="PRO_5029514897" evidence="2">
    <location>
        <begin position="20"/>
        <end position="303"/>
    </location>
</feature>
<evidence type="ECO:0000256" key="1">
    <source>
        <dbReference type="ARBA" id="ARBA00022801"/>
    </source>
</evidence>
<keyword evidence="5" id="KW-1185">Reference proteome</keyword>
<protein>
    <submittedName>
        <fullName evidence="4">Alpha/beta hydrolase</fullName>
    </submittedName>
</protein>
<keyword evidence="2" id="KW-0732">Signal</keyword>
<dbReference type="EMBL" id="CP051682">
    <property type="protein sequence ID" value="QJD96716.1"/>
    <property type="molecule type" value="Genomic_DNA"/>
</dbReference>
<evidence type="ECO:0000256" key="2">
    <source>
        <dbReference type="SAM" id="SignalP"/>
    </source>
</evidence>
<evidence type="ECO:0000259" key="3">
    <source>
        <dbReference type="Pfam" id="PF20434"/>
    </source>
</evidence>
<gene>
    <name evidence="4" type="ORF">HH214_12955</name>
</gene>
<dbReference type="Pfam" id="PF20434">
    <property type="entry name" value="BD-FAE"/>
    <property type="match status" value="1"/>
</dbReference>
<reference evidence="4 5" key="1">
    <citation type="submission" date="2020-04" db="EMBL/GenBank/DDBJ databases">
        <title>Genome sequencing of novel species.</title>
        <authorList>
            <person name="Heo J."/>
            <person name="Kim S.-J."/>
            <person name="Kim J.-S."/>
            <person name="Hong S.-B."/>
            <person name="Kwon S.-W."/>
        </authorList>
    </citation>
    <scope>NUCLEOTIDE SEQUENCE [LARGE SCALE GENOMIC DNA]</scope>
    <source>
        <strain evidence="4 5">F39-2</strain>
    </source>
</reference>
<dbReference type="RefSeq" id="WP_169608274.1">
    <property type="nucleotide sequence ID" value="NZ_CP051682.1"/>
</dbReference>
<evidence type="ECO:0000313" key="4">
    <source>
        <dbReference type="EMBL" id="QJD96716.1"/>
    </source>
</evidence>
<name>A0A7L5E8L8_9SPHI</name>